<feature type="signal peptide" evidence="2">
    <location>
        <begin position="1"/>
        <end position="22"/>
    </location>
</feature>
<evidence type="ECO:0000256" key="2">
    <source>
        <dbReference type="SAM" id="SignalP"/>
    </source>
</evidence>
<keyword evidence="4" id="KW-0378">Hydrolase</keyword>
<dbReference type="Pfam" id="PF07486">
    <property type="entry name" value="Hydrolase_2"/>
    <property type="match status" value="1"/>
</dbReference>
<dbReference type="InterPro" id="IPR018392">
    <property type="entry name" value="LysM"/>
</dbReference>
<dbReference type="CDD" id="cd00118">
    <property type="entry name" value="LysM"/>
    <property type="match status" value="1"/>
</dbReference>
<comment type="caution">
    <text evidence="4">The sequence shown here is derived from an EMBL/GenBank/DDBJ whole genome shotgun (WGS) entry which is preliminary data.</text>
</comment>
<evidence type="ECO:0000313" key="4">
    <source>
        <dbReference type="EMBL" id="MFD2212622.1"/>
    </source>
</evidence>
<dbReference type="SMART" id="SM00257">
    <property type="entry name" value="LysM"/>
    <property type="match status" value="1"/>
</dbReference>
<evidence type="ECO:0000259" key="3">
    <source>
        <dbReference type="PROSITE" id="PS51782"/>
    </source>
</evidence>
<dbReference type="Gene3D" id="3.10.350.10">
    <property type="entry name" value="LysM domain"/>
    <property type="match status" value="1"/>
</dbReference>
<keyword evidence="2" id="KW-0732">Signal</keyword>
<dbReference type="InterPro" id="IPR011105">
    <property type="entry name" value="Cell_wall_hydrolase_SleB"/>
</dbReference>
<dbReference type="RefSeq" id="WP_379049953.1">
    <property type="nucleotide sequence ID" value="NZ_JBHUIK010000001.1"/>
</dbReference>
<protein>
    <submittedName>
        <fullName evidence="4">Cell wall hydrolase</fullName>
    </submittedName>
</protein>
<gene>
    <name evidence="4" type="ORF">ACFSKK_02720</name>
</gene>
<evidence type="ECO:0000313" key="5">
    <source>
        <dbReference type="Proteomes" id="UP001597318"/>
    </source>
</evidence>
<dbReference type="InterPro" id="IPR042047">
    <property type="entry name" value="SleB_dom1"/>
</dbReference>
<feature type="compositionally biased region" description="Polar residues" evidence="1">
    <location>
        <begin position="77"/>
        <end position="95"/>
    </location>
</feature>
<reference evidence="5" key="1">
    <citation type="journal article" date="2019" name="Int. J. Syst. Evol. Microbiol.">
        <title>The Global Catalogue of Microorganisms (GCM) 10K type strain sequencing project: providing services to taxonomists for standard genome sequencing and annotation.</title>
        <authorList>
            <consortium name="The Broad Institute Genomics Platform"/>
            <consortium name="The Broad Institute Genome Sequencing Center for Infectious Disease"/>
            <person name="Wu L."/>
            <person name="Ma J."/>
        </authorList>
    </citation>
    <scope>NUCLEOTIDE SEQUENCE [LARGE SCALE GENOMIC DNA]</scope>
    <source>
        <strain evidence="5">CGMCC 1.15474</strain>
    </source>
</reference>
<accession>A0ABW5BRN0</accession>
<sequence length="223" mass="24921">MKKLFFLLAFLTTLFVAAPTFAHTVEKGDTMSEIARKNGLSLNQLAKANPHVKNIDLIYVGQQINTTINKTINTSDKPSVKTLSHKTNNTTQVSRGNERSEKISLSEAEIDLLARIVRAEAQTESFEGKVAVASVVLNRVDSPKFPDTVREVIYQRNQFQPVANGQINKPADEESRKAVFAALSDMRAIAKDALFFYNPDIAQSRWLDSRETTVQIGQHVFKK</sequence>
<feature type="domain" description="LysM" evidence="3">
    <location>
        <begin position="21"/>
        <end position="66"/>
    </location>
</feature>
<keyword evidence="5" id="KW-1185">Reference proteome</keyword>
<dbReference type="Proteomes" id="UP001597318">
    <property type="component" value="Unassembled WGS sequence"/>
</dbReference>
<dbReference type="Pfam" id="PF01476">
    <property type="entry name" value="LysM"/>
    <property type="match status" value="1"/>
</dbReference>
<proteinExistence type="predicted"/>
<dbReference type="Gene3D" id="1.10.10.2520">
    <property type="entry name" value="Cell wall hydrolase SleB, domain 1"/>
    <property type="match status" value="1"/>
</dbReference>
<dbReference type="Gene3D" id="6.20.240.60">
    <property type="match status" value="1"/>
</dbReference>
<feature type="chain" id="PRO_5046126330" evidence="2">
    <location>
        <begin position="23"/>
        <end position="223"/>
    </location>
</feature>
<organism evidence="4 5">
    <name type="scientific">Metabacillus endolithicus</name>
    <dbReference type="NCBI Taxonomy" id="1535204"/>
    <lineage>
        <taxon>Bacteria</taxon>
        <taxon>Bacillati</taxon>
        <taxon>Bacillota</taxon>
        <taxon>Bacilli</taxon>
        <taxon>Bacillales</taxon>
        <taxon>Bacillaceae</taxon>
        <taxon>Metabacillus</taxon>
    </lineage>
</organism>
<dbReference type="PROSITE" id="PS51782">
    <property type="entry name" value="LYSM"/>
    <property type="match status" value="1"/>
</dbReference>
<dbReference type="SUPFAM" id="SSF54106">
    <property type="entry name" value="LysM domain"/>
    <property type="match status" value="1"/>
</dbReference>
<dbReference type="InterPro" id="IPR036779">
    <property type="entry name" value="LysM_dom_sf"/>
</dbReference>
<evidence type="ECO:0000256" key="1">
    <source>
        <dbReference type="SAM" id="MobiDB-lite"/>
    </source>
</evidence>
<feature type="region of interest" description="Disordered" evidence="1">
    <location>
        <begin position="77"/>
        <end position="100"/>
    </location>
</feature>
<dbReference type="EMBL" id="JBHUIK010000001">
    <property type="protein sequence ID" value="MFD2212622.1"/>
    <property type="molecule type" value="Genomic_DNA"/>
</dbReference>
<name>A0ABW5BRN0_9BACI</name>
<dbReference type="GO" id="GO:0016787">
    <property type="term" value="F:hydrolase activity"/>
    <property type="evidence" value="ECO:0007669"/>
    <property type="project" value="UniProtKB-KW"/>
</dbReference>